<dbReference type="Pfam" id="PF18766">
    <property type="entry name" value="SWI2_SNF2"/>
    <property type="match status" value="1"/>
</dbReference>
<dbReference type="InterPro" id="IPR027417">
    <property type="entry name" value="P-loop_NTPase"/>
</dbReference>
<feature type="region of interest" description="Disordered" evidence="11">
    <location>
        <begin position="115"/>
        <end position="137"/>
    </location>
</feature>
<sequence>MKYTEAKLEEAIISLLGDQGYPHTLGTELDREPGDVLIRSDLRDYLSKRYAADNITTGEIDSILRQLDALNAADLYDSNKTICKWVSDGFLLKREDRDQKDLYIQLIDYSESPFAPRKMRSEETPDGEKLLSRSERRQSSDMMLAAEARVGYEVDDTNIYRIVSQLEIEGRELRIPDGILYINGLPLVVLEFKSAIRENATLHDAWKQLTIRYARDIPELMKYNALCVISDGVNNKMGSLFADYEFFYTWQKITGEESATRDGIDSLHTMLQGLFDQRRLRQVIRHFIYFPDVSKAEVKIVCRYPQFYAACKLYEHIRQARKPDGDGKGGTYFGATGCGKSFTMLFLTRLLMKSLEFESPTILLITDRTDLDDQLSKQFTNAKNYIGDQTVVSVESRDKLRELLAGRKSGGVFLTTIHKFTEDAQLLTERSNVICISDEAHRSQINLDQKLKVTDKGVKKTYGFAKYLHDSLPNATYVGFTGTPIDATLDVFGEVVDSYTMTESVKDEITVRIVYEGRAARVLLDNKKLEEIEAYYQRCADEGASDYQIEESKKATAQMNAILGDPDRIKALAADFVAHYEKRVEEGSTVEGKAMFVCSKREIAWEFFKEVIALRPEWNEVRECAEGVELSEAERKKIKPMERIKMIMTRGKDDDKELYDLLGSKEYREELARQFKDAKSNFKIAVVVDMWLTGFDVPELDSIYIDKPIKRHNLIQTISRVNRKFESKQKGLVIDYIGIKSQMNLAMAHYNKADERNIEDIQQSVVTVKDHLDLLRQLFQKFDTSDYFNGDSVSQLACLNRASEYVMLTDKIEKRFMALVQRMKAAYDICCGSEGLTQSERDHIHFYLAVRSIVYKLTKGNAPDAAQMNARVRDMIAEALKSDGVEEIFSMGTVDGIDIFDDDYLAKIEKLKLPNTKIKILQQLLAKAIEDFKKTNRSKGIEFSKKFQSLVDRYNERDEESVLVSDVTSDFTDYVTDELFNRFAELARELGDERGSFADLGIDLEEKAFYDILKALAIKYDFTYPEDKLIELSKAVKLVVDDKVKYTDWSQRDDIKAELKVDLILVLADHGYPPVDRDEVYKEIYEQAENFKKHRSRQS</sequence>
<dbReference type="GO" id="GO:0003677">
    <property type="term" value="F:DNA binding"/>
    <property type="evidence" value="ECO:0007669"/>
    <property type="project" value="UniProtKB-KW"/>
</dbReference>
<dbReference type="InterPro" id="IPR021810">
    <property type="entry name" value="T1RH-like_C"/>
</dbReference>
<dbReference type="InterPro" id="IPR007409">
    <property type="entry name" value="Restrct_endonuc_type1_HsdR_N"/>
</dbReference>
<keyword evidence="4 10" id="KW-0547">Nucleotide-binding</keyword>
<comment type="similarity">
    <text evidence="2 10">Belongs to the HsdR family.</text>
</comment>
<dbReference type="AlphaFoldDB" id="A0A5C5Y169"/>
<evidence type="ECO:0000259" key="12">
    <source>
        <dbReference type="PROSITE" id="PS51192"/>
    </source>
</evidence>
<dbReference type="InterPro" id="IPR004473">
    <property type="entry name" value="Restrct_endonuc_typeI_HsdR"/>
</dbReference>
<dbReference type="SUPFAM" id="SSF52540">
    <property type="entry name" value="P-loop containing nucleoside triphosphate hydrolases"/>
    <property type="match status" value="2"/>
</dbReference>
<evidence type="ECO:0000256" key="5">
    <source>
        <dbReference type="ARBA" id="ARBA00022747"/>
    </source>
</evidence>
<dbReference type="InterPro" id="IPR055180">
    <property type="entry name" value="HsdR_RecA-like_helicase_dom_2"/>
</dbReference>
<evidence type="ECO:0000256" key="8">
    <source>
        <dbReference type="ARBA" id="ARBA00022840"/>
    </source>
</evidence>
<feature type="domain" description="Helicase ATP-binding" evidence="12">
    <location>
        <begin position="321"/>
        <end position="502"/>
    </location>
</feature>
<dbReference type="Gene3D" id="3.40.50.300">
    <property type="entry name" value="P-loop containing nucleotide triphosphate hydrolases"/>
    <property type="match status" value="2"/>
</dbReference>
<evidence type="ECO:0000256" key="10">
    <source>
        <dbReference type="RuleBase" id="RU364115"/>
    </source>
</evidence>
<accession>A0A5C5Y169</accession>
<evidence type="ECO:0000256" key="6">
    <source>
        <dbReference type="ARBA" id="ARBA00022759"/>
    </source>
</evidence>
<evidence type="ECO:0000313" key="13">
    <source>
        <dbReference type="EMBL" id="TWT68055.1"/>
    </source>
</evidence>
<dbReference type="Pfam" id="PF04313">
    <property type="entry name" value="HSDR_N"/>
    <property type="match status" value="1"/>
</dbReference>
<protein>
    <recommendedName>
        <fullName evidence="10">Type I restriction enzyme endonuclease subunit</fullName>
        <shortName evidence="10">R protein</shortName>
        <ecNumber evidence="10">3.1.21.3</ecNumber>
    </recommendedName>
</protein>
<dbReference type="NCBIfam" id="TIGR00348">
    <property type="entry name" value="hsdR"/>
    <property type="match status" value="1"/>
</dbReference>
<keyword evidence="3" id="KW-0540">Nuclease</keyword>
<evidence type="ECO:0000256" key="1">
    <source>
        <dbReference type="ARBA" id="ARBA00000851"/>
    </source>
</evidence>
<evidence type="ECO:0000256" key="2">
    <source>
        <dbReference type="ARBA" id="ARBA00008598"/>
    </source>
</evidence>
<comment type="subunit">
    <text evidence="10">The type I restriction/modification system is composed of three polypeptides R, M and S.</text>
</comment>
<dbReference type="RefSeq" id="WP_146438100.1">
    <property type="nucleotide sequence ID" value="NZ_SJPL01000001.1"/>
</dbReference>
<gene>
    <name evidence="13" type="primary">hsdR_1</name>
    <name evidence="13" type="ORF">Pan14r_02930</name>
</gene>
<organism evidence="13 14">
    <name type="scientific">Crateriforma conspicua</name>
    <dbReference type="NCBI Taxonomy" id="2527996"/>
    <lineage>
        <taxon>Bacteria</taxon>
        <taxon>Pseudomonadati</taxon>
        <taxon>Planctomycetota</taxon>
        <taxon>Planctomycetia</taxon>
        <taxon>Planctomycetales</taxon>
        <taxon>Planctomycetaceae</taxon>
        <taxon>Crateriforma</taxon>
    </lineage>
</organism>
<dbReference type="PANTHER" id="PTHR30195">
    <property type="entry name" value="TYPE I SITE-SPECIFIC DEOXYRIBONUCLEASE PROTEIN SUBUNIT M AND R"/>
    <property type="match status" value="1"/>
</dbReference>
<evidence type="ECO:0000256" key="11">
    <source>
        <dbReference type="SAM" id="MobiDB-lite"/>
    </source>
</evidence>
<dbReference type="OrthoDB" id="9758243at2"/>
<dbReference type="Pfam" id="PF11867">
    <property type="entry name" value="T1RH-like_C"/>
    <property type="match status" value="1"/>
</dbReference>
<dbReference type="GO" id="GO:0005524">
    <property type="term" value="F:ATP binding"/>
    <property type="evidence" value="ECO:0007669"/>
    <property type="project" value="UniProtKB-KW"/>
</dbReference>
<feature type="compositionally biased region" description="Basic and acidic residues" evidence="11">
    <location>
        <begin position="119"/>
        <end position="137"/>
    </location>
</feature>
<proteinExistence type="inferred from homology"/>
<dbReference type="InterPro" id="IPR051268">
    <property type="entry name" value="Type-I_R_enzyme_R_subunit"/>
</dbReference>
<dbReference type="InterPro" id="IPR040980">
    <property type="entry name" value="SWI2_SNF2"/>
</dbReference>
<dbReference type="PROSITE" id="PS51192">
    <property type="entry name" value="HELICASE_ATP_BIND_1"/>
    <property type="match status" value="1"/>
</dbReference>
<evidence type="ECO:0000313" key="14">
    <source>
        <dbReference type="Proteomes" id="UP000317238"/>
    </source>
</evidence>
<dbReference type="Proteomes" id="UP000317238">
    <property type="component" value="Unassembled WGS sequence"/>
</dbReference>
<dbReference type="SMART" id="SM00487">
    <property type="entry name" value="DEXDc"/>
    <property type="match status" value="1"/>
</dbReference>
<keyword evidence="9 10" id="KW-0238">DNA-binding</keyword>
<keyword evidence="7 10" id="KW-0378">Hydrolase</keyword>
<keyword evidence="5 10" id="KW-0680">Restriction system</keyword>
<comment type="catalytic activity">
    <reaction evidence="1 10">
        <text>Endonucleolytic cleavage of DNA to give random double-stranded fragments with terminal 5'-phosphates, ATP is simultaneously hydrolyzed.</text>
        <dbReference type="EC" id="3.1.21.3"/>
    </reaction>
</comment>
<dbReference type="Pfam" id="PF22679">
    <property type="entry name" value="T1R_D3-like"/>
    <property type="match status" value="1"/>
</dbReference>
<dbReference type="CDD" id="cd18800">
    <property type="entry name" value="SF2_C_EcoR124I-like"/>
    <property type="match status" value="1"/>
</dbReference>
<dbReference type="GO" id="GO:0009307">
    <property type="term" value="P:DNA restriction-modification system"/>
    <property type="evidence" value="ECO:0007669"/>
    <property type="project" value="UniProtKB-KW"/>
</dbReference>
<comment type="caution">
    <text evidence="13">The sequence shown here is derived from an EMBL/GenBank/DDBJ whole genome shotgun (WGS) entry which is preliminary data.</text>
</comment>
<dbReference type="GO" id="GO:0009035">
    <property type="term" value="F:type I site-specific deoxyribonuclease activity"/>
    <property type="evidence" value="ECO:0007669"/>
    <property type="project" value="UniProtKB-EC"/>
</dbReference>
<dbReference type="EMBL" id="SJPL01000001">
    <property type="protein sequence ID" value="TWT68055.1"/>
    <property type="molecule type" value="Genomic_DNA"/>
</dbReference>
<evidence type="ECO:0000256" key="4">
    <source>
        <dbReference type="ARBA" id="ARBA00022741"/>
    </source>
</evidence>
<dbReference type="InterPro" id="IPR014001">
    <property type="entry name" value="Helicase_ATP-bd"/>
</dbReference>
<reference evidence="13 14" key="1">
    <citation type="submission" date="2019-02" db="EMBL/GenBank/DDBJ databases">
        <title>Deep-cultivation of Planctomycetes and their phenomic and genomic characterization uncovers novel biology.</title>
        <authorList>
            <person name="Wiegand S."/>
            <person name="Jogler M."/>
            <person name="Boedeker C."/>
            <person name="Pinto D."/>
            <person name="Vollmers J."/>
            <person name="Rivas-Marin E."/>
            <person name="Kohn T."/>
            <person name="Peeters S.H."/>
            <person name="Heuer A."/>
            <person name="Rast P."/>
            <person name="Oberbeckmann S."/>
            <person name="Bunk B."/>
            <person name="Jeske O."/>
            <person name="Meyerdierks A."/>
            <person name="Storesund J.E."/>
            <person name="Kallscheuer N."/>
            <person name="Luecker S."/>
            <person name="Lage O.M."/>
            <person name="Pohl T."/>
            <person name="Merkel B.J."/>
            <person name="Hornburger P."/>
            <person name="Mueller R.-W."/>
            <person name="Bruemmer F."/>
            <person name="Labrenz M."/>
            <person name="Spormann A.M."/>
            <person name="Op Den Camp H."/>
            <person name="Overmann J."/>
            <person name="Amann R."/>
            <person name="Jetten M.S.M."/>
            <person name="Mascher T."/>
            <person name="Medema M.H."/>
            <person name="Devos D.P."/>
            <person name="Kaster A.-K."/>
            <person name="Ovreas L."/>
            <person name="Rohde M."/>
            <person name="Galperin M.Y."/>
            <person name="Jogler C."/>
        </authorList>
    </citation>
    <scope>NUCLEOTIDE SEQUENCE [LARGE SCALE GENOMIC DNA]</scope>
    <source>
        <strain evidence="13 14">Pan14r</strain>
    </source>
</reference>
<comment type="function">
    <text evidence="10">Subunit R is required for both nuclease and ATPase activities, but not for modification.</text>
</comment>
<dbReference type="EC" id="3.1.21.3" evidence="10"/>
<dbReference type="Gene3D" id="3.90.1570.50">
    <property type="match status" value="1"/>
</dbReference>
<name>A0A5C5Y169_9PLAN</name>
<evidence type="ECO:0000256" key="3">
    <source>
        <dbReference type="ARBA" id="ARBA00022722"/>
    </source>
</evidence>
<keyword evidence="8 10" id="KW-0067">ATP-binding</keyword>
<dbReference type="PANTHER" id="PTHR30195:SF15">
    <property type="entry name" value="TYPE I RESTRICTION ENZYME HINDI ENDONUCLEASE SUBUNIT"/>
    <property type="match status" value="1"/>
</dbReference>
<evidence type="ECO:0000256" key="9">
    <source>
        <dbReference type="ARBA" id="ARBA00023125"/>
    </source>
</evidence>
<keyword evidence="14" id="KW-1185">Reference proteome</keyword>
<keyword evidence="6" id="KW-0255">Endonuclease</keyword>
<dbReference type="CDD" id="cd22332">
    <property type="entry name" value="HsdR_N"/>
    <property type="match status" value="1"/>
</dbReference>
<evidence type="ECO:0000256" key="7">
    <source>
        <dbReference type="ARBA" id="ARBA00022801"/>
    </source>
</evidence>